<dbReference type="InterPro" id="IPR050268">
    <property type="entry name" value="NADH-dep_flavin_reductase"/>
</dbReference>
<proteinExistence type="inferred from homology"/>
<evidence type="ECO:0000313" key="5">
    <source>
        <dbReference type="Proteomes" id="UP001144036"/>
    </source>
</evidence>
<evidence type="ECO:0000313" key="4">
    <source>
        <dbReference type="EMBL" id="MDA0638103.1"/>
    </source>
</evidence>
<organism evidence="4 5">
    <name type="scientific">Nonomuraea corallina</name>
    <dbReference type="NCBI Taxonomy" id="2989783"/>
    <lineage>
        <taxon>Bacteria</taxon>
        <taxon>Bacillati</taxon>
        <taxon>Actinomycetota</taxon>
        <taxon>Actinomycetes</taxon>
        <taxon>Streptosporangiales</taxon>
        <taxon>Streptosporangiaceae</taxon>
        <taxon>Nonomuraea</taxon>
    </lineage>
</organism>
<accession>A0ABT4SM66</accession>
<gene>
    <name evidence="4" type="ORF">OUY22_32240</name>
</gene>
<protein>
    <submittedName>
        <fullName evidence="4">Flavin reductase family protein</fullName>
    </submittedName>
</protein>
<reference evidence="4" key="1">
    <citation type="submission" date="2022-11" db="EMBL/GenBank/DDBJ databases">
        <title>Nonomuraea corallina sp. nov., a new species of the genus Nonomuraea isolated from sea side sediment in Thai sea.</title>
        <authorList>
            <person name="Ngamcharungchit C."/>
            <person name="Matsumoto A."/>
            <person name="Suriyachadkun C."/>
            <person name="Panbangred W."/>
            <person name="Inahashi Y."/>
            <person name="Intra B."/>
        </authorList>
    </citation>
    <scope>NUCLEOTIDE SEQUENCE</scope>
    <source>
        <strain evidence="4">MCN248</strain>
    </source>
</reference>
<evidence type="ECO:0000256" key="1">
    <source>
        <dbReference type="ARBA" id="ARBA00008898"/>
    </source>
</evidence>
<dbReference type="EMBL" id="JAPNNL010000204">
    <property type="protein sequence ID" value="MDA0638103.1"/>
    <property type="molecule type" value="Genomic_DNA"/>
</dbReference>
<dbReference type="SMART" id="SM00903">
    <property type="entry name" value="Flavin_Reduct"/>
    <property type="match status" value="1"/>
</dbReference>
<dbReference type="Proteomes" id="UP001144036">
    <property type="component" value="Unassembled WGS sequence"/>
</dbReference>
<dbReference type="SUPFAM" id="SSF50475">
    <property type="entry name" value="FMN-binding split barrel"/>
    <property type="match status" value="1"/>
</dbReference>
<feature type="domain" description="Flavin reductase like" evidence="3">
    <location>
        <begin position="16"/>
        <end position="159"/>
    </location>
</feature>
<dbReference type="PANTHER" id="PTHR30466:SF11">
    <property type="entry name" value="FLAVIN-DEPENDENT MONOOXYGENASE, REDUCTASE SUBUNIT HSAB"/>
    <property type="match status" value="1"/>
</dbReference>
<dbReference type="InterPro" id="IPR002563">
    <property type="entry name" value="Flavin_Rdtase-like_dom"/>
</dbReference>
<dbReference type="Pfam" id="PF01613">
    <property type="entry name" value="Flavin_Reduct"/>
    <property type="match status" value="1"/>
</dbReference>
<keyword evidence="2" id="KW-0560">Oxidoreductase</keyword>
<dbReference type="PANTHER" id="PTHR30466">
    <property type="entry name" value="FLAVIN REDUCTASE"/>
    <property type="match status" value="1"/>
</dbReference>
<dbReference type="Gene3D" id="2.30.110.10">
    <property type="entry name" value="Electron Transport, Fmn-binding Protein, Chain A"/>
    <property type="match status" value="1"/>
</dbReference>
<keyword evidence="5" id="KW-1185">Reference proteome</keyword>
<dbReference type="RefSeq" id="WP_270159032.1">
    <property type="nucleotide sequence ID" value="NZ_JAPNNL010000204.1"/>
</dbReference>
<comment type="caution">
    <text evidence="4">The sequence shown here is derived from an EMBL/GenBank/DDBJ whole genome shotgun (WGS) entry which is preliminary data.</text>
</comment>
<evidence type="ECO:0000256" key="2">
    <source>
        <dbReference type="ARBA" id="ARBA00023002"/>
    </source>
</evidence>
<comment type="similarity">
    <text evidence="1">Belongs to the non-flavoprotein flavin reductase family.</text>
</comment>
<dbReference type="InterPro" id="IPR012349">
    <property type="entry name" value="Split_barrel_FMN-bd"/>
</dbReference>
<sequence>MNTLPAIARDDLRGVMACFATGVAVVTAAPPGGPAVGMAVNSFVSVSLDPPLVLFCAAHTSSTWPAIRAAGHFCANVLASGQEELARAFARKGDRFAGVAHSPGITGAPVLRDVHAHVECKIVDTIEAGDHTVVLGRVLGLHANTEATPLLFYRSAYRLF</sequence>
<evidence type="ECO:0000259" key="3">
    <source>
        <dbReference type="SMART" id="SM00903"/>
    </source>
</evidence>
<name>A0ABT4SM66_9ACTN</name>